<protein>
    <recommendedName>
        <fullName evidence="9">ER membrane protein complex subunit 7 beta-sandwich domain-containing protein</fullName>
    </recommendedName>
</protein>
<name>A0AAV7JZF2_9METZ</name>
<keyword evidence="6 7" id="KW-0472">Membrane</keyword>
<dbReference type="Proteomes" id="UP001165289">
    <property type="component" value="Unassembled WGS sequence"/>
</dbReference>
<dbReference type="AlphaFoldDB" id="A0AAV7JZF2"/>
<feature type="transmembrane region" description="Helical" evidence="7">
    <location>
        <begin position="152"/>
        <end position="171"/>
    </location>
</feature>
<evidence type="ECO:0000256" key="2">
    <source>
        <dbReference type="ARBA" id="ARBA00008880"/>
    </source>
</evidence>
<dbReference type="PANTHER" id="PTHR13605">
    <property type="entry name" value="ER MEMBRANE PROTEIN COMPLEX SUBUNIT 7"/>
    <property type="match status" value="1"/>
</dbReference>
<evidence type="ECO:0000313" key="11">
    <source>
        <dbReference type="Proteomes" id="UP001165289"/>
    </source>
</evidence>
<evidence type="ECO:0000256" key="5">
    <source>
        <dbReference type="ARBA" id="ARBA00022989"/>
    </source>
</evidence>
<keyword evidence="3 7" id="KW-0812">Transmembrane</keyword>
<comment type="subcellular location">
    <subcellularLocation>
        <location evidence="1">Membrane</location>
        <topology evidence="1">Single-pass membrane protein</topology>
    </subcellularLocation>
</comment>
<accession>A0AAV7JZF2</accession>
<dbReference type="InterPro" id="IPR019008">
    <property type="entry name" value="Beta_sandwich_EMC7"/>
</dbReference>
<keyword evidence="4 8" id="KW-0732">Signal</keyword>
<comment type="caution">
    <text evidence="10">The sequence shown here is derived from an EMBL/GenBank/DDBJ whole genome shotgun (WGS) entry which is preliminary data.</text>
</comment>
<keyword evidence="5 7" id="KW-1133">Transmembrane helix</keyword>
<reference evidence="10 11" key="1">
    <citation type="journal article" date="2023" name="BMC Biol.">
        <title>The compact genome of the sponge Oopsacas minuta (Hexactinellida) is lacking key metazoan core genes.</title>
        <authorList>
            <person name="Santini S."/>
            <person name="Schenkelaars Q."/>
            <person name="Jourda C."/>
            <person name="Duchesne M."/>
            <person name="Belahbib H."/>
            <person name="Rocher C."/>
            <person name="Selva M."/>
            <person name="Riesgo A."/>
            <person name="Vervoort M."/>
            <person name="Leys S.P."/>
            <person name="Kodjabachian L."/>
            <person name="Le Bivic A."/>
            <person name="Borchiellini C."/>
            <person name="Claverie J.M."/>
            <person name="Renard E."/>
        </authorList>
    </citation>
    <scope>NUCLEOTIDE SEQUENCE [LARGE SCALE GENOMIC DNA]</scope>
    <source>
        <strain evidence="10">SPO-2</strain>
    </source>
</reference>
<dbReference type="GO" id="GO:0072546">
    <property type="term" value="C:EMC complex"/>
    <property type="evidence" value="ECO:0007669"/>
    <property type="project" value="TreeGrafter"/>
</dbReference>
<evidence type="ECO:0000256" key="8">
    <source>
        <dbReference type="SAM" id="SignalP"/>
    </source>
</evidence>
<dbReference type="PANTHER" id="PTHR13605:SF4">
    <property type="entry name" value="ER MEMBRANE PROTEIN COMPLEX SUBUNIT 7"/>
    <property type="match status" value="1"/>
</dbReference>
<dbReference type="InterPro" id="IPR039163">
    <property type="entry name" value="EMC7"/>
</dbReference>
<sequence length="229" mass="26212">MMQAYRYYVILFLYTLLYTIQSNELAKSNKLYQIKGELVFPSATVLDLKELFQNTRVTVGSRYGFLRSDGSFVVSNIPSGSFVLEVNCPKFEFPLVRIDINPKADRINARRLDLIKPNQISQDATLIYPLTLMPDRPKDYFEQRQPWNISSLLMNPMVLLLVVPAVLMFVLPKLMGSMDPGAQKDMEESMQKLQSGKDKMPEIADLFTNWFGGGQSGKEVRKALKKKRN</sequence>
<dbReference type="EMBL" id="JAKMXF010000222">
    <property type="protein sequence ID" value="KAI6654359.1"/>
    <property type="molecule type" value="Genomic_DNA"/>
</dbReference>
<evidence type="ECO:0000259" key="9">
    <source>
        <dbReference type="Pfam" id="PF09430"/>
    </source>
</evidence>
<proteinExistence type="inferred from homology"/>
<evidence type="ECO:0000256" key="1">
    <source>
        <dbReference type="ARBA" id="ARBA00004167"/>
    </source>
</evidence>
<comment type="similarity">
    <text evidence="2">Belongs to the EMC7 family.</text>
</comment>
<feature type="signal peptide" evidence="8">
    <location>
        <begin position="1"/>
        <end position="22"/>
    </location>
</feature>
<organism evidence="10 11">
    <name type="scientific">Oopsacas minuta</name>
    <dbReference type="NCBI Taxonomy" id="111878"/>
    <lineage>
        <taxon>Eukaryota</taxon>
        <taxon>Metazoa</taxon>
        <taxon>Porifera</taxon>
        <taxon>Hexactinellida</taxon>
        <taxon>Hexasterophora</taxon>
        <taxon>Lyssacinosida</taxon>
        <taxon>Leucopsacidae</taxon>
        <taxon>Oopsacas</taxon>
    </lineage>
</organism>
<evidence type="ECO:0000256" key="6">
    <source>
        <dbReference type="ARBA" id="ARBA00023136"/>
    </source>
</evidence>
<gene>
    <name evidence="10" type="ORF">LOD99_756</name>
</gene>
<keyword evidence="11" id="KW-1185">Reference proteome</keyword>
<evidence type="ECO:0000256" key="7">
    <source>
        <dbReference type="SAM" id="Phobius"/>
    </source>
</evidence>
<dbReference type="Pfam" id="PF09430">
    <property type="entry name" value="EMC7_beta-sandw"/>
    <property type="match status" value="1"/>
</dbReference>
<evidence type="ECO:0000256" key="4">
    <source>
        <dbReference type="ARBA" id="ARBA00022729"/>
    </source>
</evidence>
<feature type="chain" id="PRO_5043630729" description="ER membrane protein complex subunit 7 beta-sandwich domain-containing protein" evidence="8">
    <location>
        <begin position="23"/>
        <end position="229"/>
    </location>
</feature>
<evidence type="ECO:0000313" key="10">
    <source>
        <dbReference type="EMBL" id="KAI6654359.1"/>
    </source>
</evidence>
<feature type="domain" description="ER membrane protein complex subunit 7 beta-sandwich" evidence="9">
    <location>
        <begin position="49"/>
        <end position="160"/>
    </location>
</feature>
<evidence type="ECO:0000256" key="3">
    <source>
        <dbReference type="ARBA" id="ARBA00022692"/>
    </source>
</evidence>